<dbReference type="AlphaFoldDB" id="A0A087UL56"/>
<feature type="compositionally biased region" description="Polar residues" evidence="1">
    <location>
        <begin position="115"/>
        <end position="138"/>
    </location>
</feature>
<dbReference type="EMBL" id="KK120349">
    <property type="protein sequence ID" value="KFM78095.1"/>
    <property type="molecule type" value="Genomic_DNA"/>
</dbReference>
<keyword evidence="3" id="KW-1185">Reference proteome</keyword>
<evidence type="ECO:0000256" key="1">
    <source>
        <dbReference type="SAM" id="MobiDB-lite"/>
    </source>
</evidence>
<accession>A0A087UL56</accession>
<proteinExistence type="predicted"/>
<feature type="region of interest" description="Disordered" evidence="1">
    <location>
        <begin position="113"/>
        <end position="138"/>
    </location>
</feature>
<feature type="non-terminal residue" evidence="2">
    <location>
        <position position="138"/>
    </location>
</feature>
<evidence type="ECO:0000313" key="3">
    <source>
        <dbReference type="Proteomes" id="UP000054359"/>
    </source>
</evidence>
<name>A0A087UL56_STEMI</name>
<gene>
    <name evidence="2" type="ORF">X975_08314</name>
</gene>
<feature type="region of interest" description="Disordered" evidence="1">
    <location>
        <begin position="1"/>
        <end position="44"/>
    </location>
</feature>
<feature type="compositionally biased region" description="Polar residues" evidence="1">
    <location>
        <begin position="29"/>
        <end position="43"/>
    </location>
</feature>
<dbReference type="Proteomes" id="UP000054359">
    <property type="component" value="Unassembled WGS sequence"/>
</dbReference>
<organism evidence="2 3">
    <name type="scientific">Stegodyphus mimosarum</name>
    <name type="common">African social velvet spider</name>
    <dbReference type="NCBI Taxonomy" id="407821"/>
    <lineage>
        <taxon>Eukaryota</taxon>
        <taxon>Metazoa</taxon>
        <taxon>Ecdysozoa</taxon>
        <taxon>Arthropoda</taxon>
        <taxon>Chelicerata</taxon>
        <taxon>Arachnida</taxon>
        <taxon>Araneae</taxon>
        <taxon>Araneomorphae</taxon>
        <taxon>Entelegynae</taxon>
        <taxon>Eresoidea</taxon>
        <taxon>Eresidae</taxon>
        <taxon>Stegodyphus</taxon>
    </lineage>
</organism>
<protein>
    <submittedName>
        <fullName evidence="2">Uncharacterized protein</fullName>
    </submittedName>
</protein>
<evidence type="ECO:0000313" key="2">
    <source>
        <dbReference type="EMBL" id="KFM78095.1"/>
    </source>
</evidence>
<reference evidence="2 3" key="1">
    <citation type="submission" date="2013-11" db="EMBL/GenBank/DDBJ databases">
        <title>Genome sequencing of Stegodyphus mimosarum.</title>
        <authorList>
            <person name="Bechsgaard J."/>
        </authorList>
    </citation>
    <scope>NUCLEOTIDE SEQUENCE [LARGE SCALE GENOMIC DNA]</scope>
</reference>
<dbReference type="OrthoDB" id="301415at2759"/>
<sequence length="138" mass="14995">MRQSTVPVHDTFNAHSMDSEAGSEPALTRGNSVSQMENGQVSSLLPAKQPVERSASVAVGGMRRKNTINTSECSLYPPMGGLRPHLGLTRGEYTSITDDIESFSMSRFTRPRATSPLTHTFGPSLSFSRQSSAEYQTL</sequence>